<dbReference type="InterPro" id="IPR016166">
    <property type="entry name" value="FAD-bd_PCMH"/>
</dbReference>
<keyword evidence="7" id="KW-1185">Reference proteome</keyword>
<dbReference type="InterPro" id="IPR036318">
    <property type="entry name" value="FAD-bd_PCMH-like_sf"/>
</dbReference>
<dbReference type="Proteomes" id="UP000236655">
    <property type="component" value="Chromosome"/>
</dbReference>
<dbReference type="Gene3D" id="3.30.465.10">
    <property type="match status" value="1"/>
</dbReference>
<dbReference type="Gene3D" id="1.10.45.10">
    <property type="entry name" value="Vanillyl-alcohol Oxidase, Chain A, domain 4"/>
    <property type="match status" value="1"/>
</dbReference>
<evidence type="ECO:0000256" key="4">
    <source>
        <dbReference type="ARBA" id="ARBA00022827"/>
    </source>
</evidence>
<dbReference type="OrthoDB" id="8522822at2"/>
<dbReference type="Gene3D" id="3.30.43.10">
    <property type="entry name" value="Uridine Diphospho-n-acetylenolpyruvylglucosamine Reductase, domain 2"/>
    <property type="match status" value="1"/>
</dbReference>
<comment type="similarity">
    <text evidence="2">Belongs to the FAD-binding oxidoreductase/transferase type 4 family.</text>
</comment>
<feature type="domain" description="FAD-binding PCMH-type" evidence="5">
    <location>
        <begin position="41"/>
        <end position="224"/>
    </location>
</feature>
<dbReference type="PANTHER" id="PTHR43716:SF2">
    <property type="entry name" value="BLL6224 PROTEIN"/>
    <property type="match status" value="1"/>
</dbReference>
<dbReference type="SUPFAM" id="SSF55103">
    <property type="entry name" value="FAD-linked oxidases, C-terminal domain"/>
    <property type="match status" value="1"/>
</dbReference>
<gene>
    <name evidence="6" type="ORF">CUN60_07505</name>
</gene>
<dbReference type="InterPro" id="IPR051264">
    <property type="entry name" value="FAD-oxidored/transferase_4"/>
</dbReference>
<dbReference type="Gene3D" id="3.30.70.2740">
    <property type="match status" value="1"/>
</dbReference>
<protein>
    <submittedName>
        <fullName evidence="6">Hydroxyacid dehydrogenase</fullName>
    </submittedName>
</protein>
<reference evidence="7" key="1">
    <citation type="submission" date="2017-11" db="EMBL/GenBank/DDBJ databases">
        <authorList>
            <person name="Chan K.G."/>
            <person name="Lee L.S."/>
        </authorList>
    </citation>
    <scope>NUCLEOTIDE SEQUENCE [LARGE SCALE GENOMIC DNA]</scope>
    <source>
        <strain evidence="7">DSM 100970</strain>
    </source>
</reference>
<dbReference type="InterPro" id="IPR016167">
    <property type="entry name" value="FAD-bd_PCMH_sub1"/>
</dbReference>
<evidence type="ECO:0000313" key="7">
    <source>
        <dbReference type="Proteomes" id="UP000236655"/>
    </source>
</evidence>
<dbReference type="Pfam" id="PF01565">
    <property type="entry name" value="FAD_binding_4"/>
    <property type="match status" value="1"/>
</dbReference>
<dbReference type="PROSITE" id="PS51387">
    <property type="entry name" value="FAD_PCMH"/>
    <property type="match status" value="1"/>
</dbReference>
<dbReference type="GO" id="GO:0022904">
    <property type="term" value="P:respiratory electron transport chain"/>
    <property type="evidence" value="ECO:0007669"/>
    <property type="project" value="TreeGrafter"/>
</dbReference>
<dbReference type="GO" id="GO:0071949">
    <property type="term" value="F:FAD binding"/>
    <property type="evidence" value="ECO:0007669"/>
    <property type="project" value="InterPro"/>
</dbReference>
<dbReference type="FunFam" id="1.10.45.10:FF:000001">
    <property type="entry name" value="D-lactate dehydrogenase mitochondrial"/>
    <property type="match status" value="1"/>
</dbReference>
<accession>A0A2I7N6T4</accession>
<dbReference type="InterPro" id="IPR016171">
    <property type="entry name" value="Vanillyl_alc_oxidase_C-sub2"/>
</dbReference>
<keyword evidence="3" id="KW-0285">Flavoprotein</keyword>
<dbReference type="EMBL" id="CP024847">
    <property type="protein sequence ID" value="AUR52152.1"/>
    <property type="molecule type" value="Genomic_DNA"/>
</dbReference>
<dbReference type="KEGG" id="nba:CUN60_07505"/>
<evidence type="ECO:0000313" key="6">
    <source>
        <dbReference type="EMBL" id="AUR52152.1"/>
    </source>
</evidence>
<sequence>MSSHNFTETHLAKFREICGNNNVVTKPELMSAHLTDWRKRYSGNAIAILFPENTSQIVAIIKYCQHQKVAITPQGGNTSTCGAATPLANHTAPQIIINLARMNKVIEVDRVNSSVTIEAGCTLQMVQEIAASHNLYFPLTLASQGTCQIGGNLATNAGGTQVLKYGMMRDLTLGLEVVLPNGNIMQNNHKLRKNNTYLDLKQIFIGSEGTLGIITRATLKLFPLPVNYLTFMLPVEKLVTALTLLEKLKHYYLNNVSAFEIIKDDSQKLYNQQFPDAKLPFTANWLLLAELEINADFNLDNFISLLESIGINPDDVLIASNDKQRRDLWLIREHIPLAEKAYGYAVKHDISLPLGKIEEFLATSMPKLRKIEADGYFSIFGHLGDGNLHYNFGKKGASLTDTEALEEQVSQIVYQDVINFGGSIAAEHGIGIAKKQWFKKYTPVENLELLQTLKKQLDPLNLFNPSKIL</sequence>
<evidence type="ECO:0000256" key="2">
    <source>
        <dbReference type="ARBA" id="ARBA00008000"/>
    </source>
</evidence>
<evidence type="ECO:0000256" key="1">
    <source>
        <dbReference type="ARBA" id="ARBA00001974"/>
    </source>
</evidence>
<dbReference type="SUPFAM" id="SSF56176">
    <property type="entry name" value="FAD-binding/transporter-associated domain-like"/>
    <property type="match status" value="1"/>
</dbReference>
<comment type="cofactor">
    <cofactor evidence="1">
        <name>FAD</name>
        <dbReference type="ChEBI" id="CHEBI:57692"/>
    </cofactor>
</comment>
<dbReference type="RefSeq" id="WP_102951448.1">
    <property type="nucleotide sequence ID" value="NZ_CP024847.1"/>
</dbReference>
<evidence type="ECO:0000259" key="5">
    <source>
        <dbReference type="PROSITE" id="PS51387"/>
    </source>
</evidence>
<dbReference type="InterPro" id="IPR004113">
    <property type="entry name" value="FAD-bd_oxidored_4_C"/>
</dbReference>
<dbReference type="InterPro" id="IPR006094">
    <property type="entry name" value="Oxid_FAD_bind_N"/>
</dbReference>
<dbReference type="Pfam" id="PF02913">
    <property type="entry name" value="FAD-oxidase_C"/>
    <property type="match status" value="1"/>
</dbReference>
<dbReference type="InterPro" id="IPR016169">
    <property type="entry name" value="FAD-bd_PCMH_sub2"/>
</dbReference>
<keyword evidence="4" id="KW-0274">FAD</keyword>
<dbReference type="Gene3D" id="3.30.70.2190">
    <property type="match status" value="1"/>
</dbReference>
<dbReference type="GO" id="GO:0003824">
    <property type="term" value="F:catalytic activity"/>
    <property type="evidence" value="ECO:0007669"/>
    <property type="project" value="InterPro"/>
</dbReference>
<dbReference type="PANTHER" id="PTHR43716">
    <property type="entry name" value="D-2-HYDROXYGLUTARATE DEHYDROGENASE, MITOCHONDRIAL"/>
    <property type="match status" value="1"/>
</dbReference>
<name>A0A2I7N6T4_9NEIS</name>
<proteinExistence type="inferred from homology"/>
<dbReference type="AlphaFoldDB" id="A0A2I7N6T4"/>
<evidence type="ECO:0000256" key="3">
    <source>
        <dbReference type="ARBA" id="ARBA00022630"/>
    </source>
</evidence>
<organism evidence="6 7">
    <name type="scientific">Aquella oligotrophica</name>
    <dbReference type="NCBI Taxonomy" id="2067065"/>
    <lineage>
        <taxon>Bacteria</taxon>
        <taxon>Pseudomonadati</taxon>
        <taxon>Pseudomonadota</taxon>
        <taxon>Betaproteobacteria</taxon>
        <taxon>Neisseriales</taxon>
        <taxon>Neisseriaceae</taxon>
        <taxon>Aquella</taxon>
    </lineage>
</organism>
<dbReference type="InterPro" id="IPR016164">
    <property type="entry name" value="FAD-linked_Oxase-like_C"/>
</dbReference>